<keyword evidence="11" id="KW-1185">Reference proteome</keyword>
<dbReference type="GO" id="GO:0042276">
    <property type="term" value="P:error-prone translesion synthesis"/>
    <property type="evidence" value="ECO:0007669"/>
    <property type="project" value="TreeGrafter"/>
</dbReference>
<comment type="subcellular location">
    <subcellularLocation>
        <location evidence="1">Nucleus</location>
    </subcellularLocation>
</comment>
<dbReference type="GO" id="GO:0006261">
    <property type="term" value="P:DNA-templated DNA replication"/>
    <property type="evidence" value="ECO:0007669"/>
    <property type="project" value="InterPro"/>
</dbReference>
<dbReference type="OrthoDB" id="10254730at2759"/>
<dbReference type="RefSeq" id="XP_033679903.1">
    <property type="nucleotide sequence ID" value="XM_033835841.1"/>
</dbReference>
<gene>
    <name evidence="10" type="ORF">BU26DRAFT_608398</name>
</gene>
<dbReference type="GO" id="GO:0008622">
    <property type="term" value="C:epsilon DNA polymerase complex"/>
    <property type="evidence" value="ECO:0007669"/>
    <property type="project" value="InterPro"/>
</dbReference>
<evidence type="ECO:0000256" key="1">
    <source>
        <dbReference type="ARBA" id="ARBA00004123"/>
    </source>
</evidence>
<dbReference type="EMBL" id="ML987202">
    <property type="protein sequence ID" value="KAF2244899.1"/>
    <property type="molecule type" value="Genomic_DNA"/>
</dbReference>
<comment type="similarity">
    <text evidence="2">Belongs to the DNA polymerase epsilon subunit B family.</text>
</comment>
<evidence type="ECO:0000256" key="5">
    <source>
        <dbReference type="ARBA" id="ARBA00023125"/>
    </source>
</evidence>
<keyword evidence="4" id="KW-0235">DNA replication</keyword>
<protein>
    <recommendedName>
        <fullName evidence="3">DNA polymerase epsilon subunit B</fullName>
    </recommendedName>
    <alternativeName>
        <fullName evidence="7">DNA polymerase II subunit 2</fullName>
    </alternativeName>
</protein>
<dbReference type="GO" id="GO:0003677">
    <property type="term" value="F:DNA binding"/>
    <property type="evidence" value="ECO:0007669"/>
    <property type="project" value="UniProtKB-KW"/>
</dbReference>
<dbReference type="GeneID" id="54589171"/>
<reference evidence="10" key="1">
    <citation type="journal article" date="2020" name="Stud. Mycol.">
        <title>101 Dothideomycetes genomes: a test case for predicting lifestyles and emergence of pathogens.</title>
        <authorList>
            <person name="Haridas S."/>
            <person name="Albert R."/>
            <person name="Binder M."/>
            <person name="Bloem J."/>
            <person name="Labutti K."/>
            <person name="Salamov A."/>
            <person name="Andreopoulos B."/>
            <person name="Baker S."/>
            <person name="Barry K."/>
            <person name="Bills G."/>
            <person name="Bluhm B."/>
            <person name="Cannon C."/>
            <person name="Castanera R."/>
            <person name="Culley D."/>
            <person name="Daum C."/>
            <person name="Ezra D."/>
            <person name="Gonzalez J."/>
            <person name="Henrissat B."/>
            <person name="Kuo A."/>
            <person name="Liang C."/>
            <person name="Lipzen A."/>
            <person name="Lutzoni F."/>
            <person name="Magnuson J."/>
            <person name="Mondo S."/>
            <person name="Nolan M."/>
            <person name="Ohm R."/>
            <person name="Pangilinan J."/>
            <person name="Park H.-J."/>
            <person name="Ramirez L."/>
            <person name="Alfaro M."/>
            <person name="Sun H."/>
            <person name="Tritt A."/>
            <person name="Yoshinaga Y."/>
            <person name="Zwiers L.-H."/>
            <person name="Turgeon B."/>
            <person name="Goodwin S."/>
            <person name="Spatafora J."/>
            <person name="Crous P."/>
            <person name="Grigoriev I."/>
        </authorList>
    </citation>
    <scope>NUCLEOTIDE SEQUENCE</scope>
    <source>
        <strain evidence="10">CBS 122368</strain>
    </source>
</reference>
<evidence type="ECO:0000256" key="2">
    <source>
        <dbReference type="ARBA" id="ARBA00009560"/>
    </source>
</evidence>
<evidence type="ECO:0000256" key="7">
    <source>
        <dbReference type="ARBA" id="ARBA00032930"/>
    </source>
</evidence>
<dbReference type="InterPro" id="IPR016266">
    <property type="entry name" value="POLE2"/>
</dbReference>
<organism evidence="10 11">
    <name type="scientific">Trematosphaeria pertusa</name>
    <dbReference type="NCBI Taxonomy" id="390896"/>
    <lineage>
        <taxon>Eukaryota</taxon>
        <taxon>Fungi</taxon>
        <taxon>Dikarya</taxon>
        <taxon>Ascomycota</taxon>
        <taxon>Pezizomycotina</taxon>
        <taxon>Dothideomycetes</taxon>
        <taxon>Pleosporomycetidae</taxon>
        <taxon>Pleosporales</taxon>
        <taxon>Massarineae</taxon>
        <taxon>Trematosphaeriaceae</taxon>
        <taxon>Trematosphaeria</taxon>
    </lineage>
</organism>
<dbReference type="Proteomes" id="UP000800094">
    <property type="component" value="Unassembled WGS sequence"/>
</dbReference>
<dbReference type="PANTHER" id="PTHR12708">
    <property type="entry name" value="DNA POLYMERASE EPSILON SUBUNIT B"/>
    <property type="match status" value="1"/>
</dbReference>
<feature type="region of interest" description="Disordered" evidence="8">
    <location>
        <begin position="1"/>
        <end position="46"/>
    </location>
</feature>
<evidence type="ECO:0000256" key="3">
    <source>
        <dbReference type="ARBA" id="ARBA00016011"/>
    </source>
</evidence>
<proteinExistence type="inferred from homology"/>
<accession>A0A6A6I3Y4</accession>
<dbReference type="Pfam" id="PF04042">
    <property type="entry name" value="DNA_pol_E_B"/>
    <property type="match status" value="1"/>
</dbReference>
<name>A0A6A6I3Y4_9PLEO</name>
<evidence type="ECO:0000256" key="4">
    <source>
        <dbReference type="ARBA" id="ARBA00022705"/>
    </source>
</evidence>
<evidence type="ECO:0000313" key="10">
    <source>
        <dbReference type="EMBL" id="KAF2244899.1"/>
    </source>
</evidence>
<evidence type="ECO:0000313" key="11">
    <source>
        <dbReference type="Proteomes" id="UP000800094"/>
    </source>
</evidence>
<feature type="region of interest" description="Disordered" evidence="8">
    <location>
        <begin position="395"/>
        <end position="421"/>
    </location>
</feature>
<dbReference type="InterPro" id="IPR007185">
    <property type="entry name" value="DNA_pol_a/d/e_bsu"/>
</dbReference>
<feature type="region of interest" description="Disordered" evidence="8">
    <location>
        <begin position="161"/>
        <end position="207"/>
    </location>
</feature>
<sequence length="794" mass="85049">MTMATAKRPEKPSAVPKNLIPSSSPAFGTPVHPINPRRTAPIPAPPALKPAVRATVLPIELPPATLRPLAFRTFTKKHNLTLTSSALSALASFIGKHCGSGWREEGLAEKVLEEVAKSWKKSGSQVIVEGDGDTLKSILKTLEGSMSGGRIVNGSNLSRQSSFNFGPDANGQGTPEPGVRPALDSQTSFGMSSLGVDDKDDEEESLKDPREWMKVIDTFEQPKLVYNISQRHFEKSNVKSSLFPDPSHKTDLFRQRYHTVHQRILRNETFQTPTFSTARSAGLSRTGSIANSQTNTLTPIANLLGRSGSAHLLLGMLTVSPTGALSLSDLTGTIALDLQHACPIPENGAYFAPGMIVLVDGSYEEDYSNPTSGSTSTLGGTGGIGGTIGGKFIGFSVGHPPCERRTTTLGGTEESDRNSLSGPAFGWTDFLGVGSERATGSRMNRLANKLLTAEKAHNVVIASDLHLDKPSTLSALRTLLRTYSPDPTDSHPIYPLAIILMGNFSSKASLAGVPGAGSIEYKEHFDALATVLADFPQLIAHTNLVFVPGDNDAWPSAFSAGAATPLPRKAVPTLFTNRVRRAIAEANREVWGAGKARGKEGEVIWTSNPSRLTWFGVKGEMAILRDDFMGRLHRTSIRFNKPEADPDDDDEQLPDATSAPQNNEESQDAAMDLDAPSTLAPAVPPEPQDSIDTDTQTARALTRTLLSQSHLSPFPLSIRPLHWDYAHTLNLYPLPTSVVVADSEAPAFVVKYCGCTVMNPGAIDGSGGRARGEGRARWVEFDVRSGVGVVRSEG</sequence>
<keyword evidence="5" id="KW-0238">DNA-binding</keyword>
<keyword evidence="6" id="KW-0539">Nucleus</keyword>
<dbReference type="PANTHER" id="PTHR12708:SF0">
    <property type="entry name" value="DNA POLYMERASE EPSILON SUBUNIT 2"/>
    <property type="match status" value="1"/>
</dbReference>
<evidence type="ECO:0000256" key="6">
    <source>
        <dbReference type="ARBA" id="ARBA00023242"/>
    </source>
</evidence>
<evidence type="ECO:0000256" key="8">
    <source>
        <dbReference type="SAM" id="MobiDB-lite"/>
    </source>
</evidence>
<evidence type="ECO:0000259" key="9">
    <source>
        <dbReference type="Pfam" id="PF04042"/>
    </source>
</evidence>
<dbReference type="AlphaFoldDB" id="A0A6A6I3Y4"/>
<feature type="domain" description="DNA polymerase alpha/delta/epsilon subunit B" evidence="9">
    <location>
        <begin position="459"/>
        <end position="749"/>
    </location>
</feature>
<feature type="region of interest" description="Disordered" evidence="8">
    <location>
        <begin position="639"/>
        <end position="669"/>
    </location>
</feature>